<dbReference type="GO" id="GO:0016887">
    <property type="term" value="F:ATP hydrolysis activity"/>
    <property type="evidence" value="ECO:0007669"/>
    <property type="project" value="InterPro"/>
</dbReference>
<dbReference type="Gene3D" id="1.10.8.80">
    <property type="entry name" value="Magnesium chelatase subunit I, C-Terminal domain"/>
    <property type="match status" value="1"/>
</dbReference>
<dbReference type="EMBL" id="UINC01000919">
    <property type="protein sequence ID" value="SUZ63575.1"/>
    <property type="molecule type" value="Genomic_DNA"/>
</dbReference>
<protein>
    <recommendedName>
        <fullName evidence="6">AAA+ ATPase domain-containing protein</fullName>
    </recommendedName>
</protein>
<dbReference type="GO" id="GO:0005524">
    <property type="term" value="F:ATP binding"/>
    <property type="evidence" value="ECO:0007669"/>
    <property type="project" value="UniProtKB-KW"/>
</dbReference>
<evidence type="ECO:0000256" key="2">
    <source>
        <dbReference type="ARBA" id="ARBA00022840"/>
    </source>
</evidence>
<organism evidence="5">
    <name type="scientific">marine metagenome</name>
    <dbReference type="NCBI Taxonomy" id="408172"/>
    <lineage>
        <taxon>unclassified sequences</taxon>
        <taxon>metagenomes</taxon>
        <taxon>ecological metagenomes</taxon>
    </lineage>
</organism>
<dbReference type="AlphaFoldDB" id="A0A381P9D0"/>
<evidence type="ECO:0008006" key="6">
    <source>
        <dbReference type="Google" id="ProtNLM"/>
    </source>
</evidence>
<dbReference type="SUPFAM" id="SSF52540">
    <property type="entry name" value="P-loop containing nucleoside triphosphate hydrolases"/>
    <property type="match status" value="1"/>
</dbReference>
<dbReference type="Gene3D" id="3.40.50.300">
    <property type="entry name" value="P-loop containing nucleotide triphosphate hydrolases"/>
    <property type="match status" value="1"/>
</dbReference>
<dbReference type="PIRSF" id="PIRSF002849">
    <property type="entry name" value="AAA_ATPase_chaperone_MoxR_prd"/>
    <property type="match status" value="1"/>
</dbReference>
<sequence>MSDQDVIDSVPEARSAPAMHADIEVIQAKIEEESAFVGRLQEEVARVIVGQRYMVERLLIGLLSDGHVLMEGVPGLAKTLTVSTLAKVIETSFQRIQFTPDLLPADLIGTLIYDPKSSEFQTKKGPIFANVILADEINRSPAKVQAALLEAMQEHQVTIGQNTFPLDDPFLVLATQNPIEQEGTYPLPEAQVDRFMLKLSVGYPDKDEEVEILRRVAGGPAHEVSAVVTPDEILRARDAVQMIYMDNQVERYIVELVFATRDPGAHGLADLADLIHFGASPRATINLAKASRAHAFLRRRAYVTPEDVRAVGLDVMRHRVLLTYEAEAEEVTSEDVVARVLDHIEVP</sequence>
<reference evidence="5" key="1">
    <citation type="submission" date="2018-05" db="EMBL/GenBank/DDBJ databases">
        <authorList>
            <person name="Lanie J.A."/>
            <person name="Ng W.-L."/>
            <person name="Kazmierczak K.M."/>
            <person name="Andrzejewski T.M."/>
            <person name="Davidsen T.M."/>
            <person name="Wayne K.J."/>
            <person name="Tettelin H."/>
            <person name="Glass J.I."/>
            <person name="Rusch D."/>
            <person name="Podicherti R."/>
            <person name="Tsui H.-C.T."/>
            <person name="Winkler M.E."/>
        </authorList>
    </citation>
    <scope>NUCLEOTIDE SEQUENCE</scope>
</reference>
<dbReference type="Pfam" id="PF07726">
    <property type="entry name" value="AAA_3"/>
    <property type="match status" value="1"/>
</dbReference>
<dbReference type="InterPro" id="IPR050764">
    <property type="entry name" value="CbbQ/NirQ/NorQ/GpvN"/>
</dbReference>
<dbReference type="PANTHER" id="PTHR42759">
    <property type="entry name" value="MOXR FAMILY PROTEIN"/>
    <property type="match status" value="1"/>
</dbReference>
<proteinExistence type="predicted"/>
<dbReference type="Pfam" id="PF17863">
    <property type="entry name" value="AAA_lid_2"/>
    <property type="match status" value="1"/>
</dbReference>
<dbReference type="InterPro" id="IPR027417">
    <property type="entry name" value="P-loop_NTPase"/>
</dbReference>
<dbReference type="InterPro" id="IPR011703">
    <property type="entry name" value="ATPase_AAA-3"/>
</dbReference>
<feature type="domain" description="ATPase AAA-3" evidence="3">
    <location>
        <begin position="67"/>
        <end position="197"/>
    </location>
</feature>
<dbReference type="InterPro" id="IPR041628">
    <property type="entry name" value="ChlI/MoxR_AAA_lid"/>
</dbReference>
<keyword evidence="1" id="KW-0547">Nucleotide-binding</keyword>
<feature type="domain" description="ChlI/MoxR AAA lid" evidence="4">
    <location>
        <begin position="274"/>
        <end position="339"/>
    </location>
</feature>
<evidence type="ECO:0000256" key="1">
    <source>
        <dbReference type="ARBA" id="ARBA00022741"/>
    </source>
</evidence>
<name>A0A381P9D0_9ZZZZ</name>
<keyword evidence="2" id="KW-0067">ATP-binding</keyword>
<accession>A0A381P9D0</accession>
<dbReference type="PANTHER" id="PTHR42759:SF1">
    <property type="entry name" value="MAGNESIUM-CHELATASE SUBUNIT CHLD"/>
    <property type="match status" value="1"/>
</dbReference>
<gene>
    <name evidence="5" type="ORF">METZ01_LOCUS16429</name>
</gene>
<dbReference type="FunFam" id="3.40.50.300:FF:000640">
    <property type="entry name" value="MoxR family ATPase"/>
    <property type="match status" value="1"/>
</dbReference>
<evidence type="ECO:0000313" key="5">
    <source>
        <dbReference type="EMBL" id="SUZ63575.1"/>
    </source>
</evidence>
<evidence type="ECO:0000259" key="4">
    <source>
        <dbReference type="Pfam" id="PF17863"/>
    </source>
</evidence>
<evidence type="ECO:0000259" key="3">
    <source>
        <dbReference type="Pfam" id="PF07726"/>
    </source>
</evidence>